<dbReference type="Pfam" id="PF04082">
    <property type="entry name" value="Fungal_trans"/>
    <property type="match status" value="1"/>
</dbReference>
<dbReference type="SMART" id="SM00066">
    <property type="entry name" value="GAL4"/>
    <property type="match status" value="1"/>
</dbReference>
<feature type="region of interest" description="Disordered" evidence="6">
    <location>
        <begin position="57"/>
        <end position="97"/>
    </location>
</feature>
<evidence type="ECO:0000256" key="1">
    <source>
        <dbReference type="ARBA" id="ARBA00022723"/>
    </source>
</evidence>
<name>A0AAD4KJK0_9EURO</name>
<feature type="region of interest" description="Disordered" evidence="6">
    <location>
        <begin position="599"/>
        <end position="625"/>
    </location>
</feature>
<feature type="domain" description="Zn(2)-C6 fungal-type" evidence="8">
    <location>
        <begin position="14"/>
        <end position="47"/>
    </location>
</feature>
<dbReference type="AlphaFoldDB" id="A0AAD4KJK0"/>
<reference evidence="9" key="1">
    <citation type="submission" date="2021-12" db="EMBL/GenBank/DDBJ databases">
        <title>Convergent genome expansion in fungi linked to evolution of root-endophyte symbiosis.</title>
        <authorList>
            <consortium name="DOE Joint Genome Institute"/>
            <person name="Ke Y.-H."/>
            <person name="Bonito G."/>
            <person name="Liao H.-L."/>
            <person name="Looney B."/>
            <person name="Rojas-Flechas A."/>
            <person name="Nash J."/>
            <person name="Hameed K."/>
            <person name="Schadt C."/>
            <person name="Martin F."/>
            <person name="Crous P.W."/>
            <person name="Miettinen O."/>
            <person name="Magnuson J.K."/>
            <person name="Labbe J."/>
            <person name="Jacobson D."/>
            <person name="Doktycz M.J."/>
            <person name="Veneault-Fourrey C."/>
            <person name="Kuo A."/>
            <person name="Mondo S."/>
            <person name="Calhoun S."/>
            <person name="Riley R."/>
            <person name="Ohm R."/>
            <person name="LaButti K."/>
            <person name="Andreopoulos B."/>
            <person name="Pangilinan J."/>
            <person name="Nolan M."/>
            <person name="Tritt A."/>
            <person name="Clum A."/>
            <person name="Lipzen A."/>
            <person name="Daum C."/>
            <person name="Barry K."/>
            <person name="Grigoriev I.V."/>
            <person name="Vilgalys R."/>
        </authorList>
    </citation>
    <scope>NUCLEOTIDE SEQUENCE</scope>
    <source>
        <strain evidence="9">PMI_201</strain>
    </source>
</reference>
<dbReference type="InterPro" id="IPR001138">
    <property type="entry name" value="Zn2Cys6_DnaBD"/>
</dbReference>
<proteinExistence type="predicted"/>
<gene>
    <name evidence="9" type="ORF">BGW36DRAFT_212562</name>
</gene>
<evidence type="ECO:0000259" key="8">
    <source>
        <dbReference type="PROSITE" id="PS50048"/>
    </source>
</evidence>
<dbReference type="EMBL" id="JAJTJA010000009">
    <property type="protein sequence ID" value="KAH8693915.1"/>
    <property type="molecule type" value="Genomic_DNA"/>
</dbReference>
<keyword evidence="5" id="KW-0539">Nucleus</keyword>
<keyword evidence="4" id="KW-0804">Transcription</keyword>
<dbReference type="GO" id="GO:0003677">
    <property type="term" value="F:DNA binding"/>
    <property type="evidence" value="ECO:0007669"/>
    <property type="project" value="UniProtKB-KW"/>
</dbReference>
<keyword evidence="7" id="KW-1133">Transmembrane helix</keyword>
<dbReference type="InterPro" id="IPR007219">
    <property type="entry name" value="XnlR_reg_dom"/>
</dbReference>
<comment type="caution">
    <text evidence="9">The sequence shown here is derived from an EMBL/GenBank/DDBJ whole genome shotgun (WGS) entry which is preliminary data.</text>
</comment>
<dbReference type="InterPro" id="IPR036864">
    <property type="entry name" value="Zn2-C6_fun-type_DNA-bd_sf"/>
</dbReference>
<evidence type="ECO:0000256" key="4">
    <source>
        <dbReference type="ARBA" id="ARBA00023163"/>
    </source>
</evidence>
<keyword evidence="2" id="KW-0805">Transcription regulation</keyword>
<dbReference type="PANTHER" id="PTHR46910:SF25">
    <property type="entry name" value="ABC-TRANSPORTER-REGULATING TRANSCRIPTION FACTOR"/>
    <property type="match status" value="1"/>
</dbReference>
<keyword evidence="7" id="KW-0472">Membrane</keyword>
<feature type="transmembrane region" description="Helical" evidence="7">
    <location>
        <begin position="517"/>
        <end position="538"/>
    </location>
</feature>
<dbReference type="PANTHER" id="PTHR46910">
    <property type="entry name" value="TRANSCRIPTION FACTOR PDR1"/>
    <property type="match status" value="1"/>
</dbReference>
<dbReference type="CDD" id="cd00067">
    <property type="entry name" value="GAL4"/>
    <property type="match status" value="1"/>
</dbReference>
<sequence>MVEAAMLHQRLSLVCDNCKLRKVRCSKPQPPETACINCRKRGYICVFSPLRRKFKHPVSGSQLKNGTDNPSVDRPDQAVVSSSSTRDSSPVLSPPSSVENATISLLYVDQLLHTRQSTGRTQNSSWLLGANENYLATSSMSFFSETRLKTLSNLIGNNAVEVLIKYISDMVKSRLDGLHRSLGPSSIWKRYEERPRVSTEKARLFIQVYFEQVHPLHPFLDRVEFEHRAFNPDHRHDIISNTSWEALYYTVLALGCKFQGGGSFDPGCGEAWKLFRVALELFPRIMLLNTGLAEVQALTAMAIFSLNLSCLQIQGKVIAEAARAAQRAGLSKTTTSVDADARSRAFWVVYYIEKTVSFNHGTTSLILDCDIGSPIPSIPEAIFKGFDWFLASIRIARLYSLTFTELFSISATTNSVPTYLSKITKIEQLLENQRQAIPIEFRPGEKLQIDVLQNYCEVIAALRIHYHYHELRIALCRLRVHIIGDQSSPQSFASRDMMESARAVIELTRTIYIEPFIPLHILVFMPLSALFVLFDLIIHNPTHKETQGNLALLESAAGYFSSLEYATKGSFPSSMLAKFAYISRSFVDNSIIGGQNDDGVGFQEPTLSHPDSLPNPEISDSPNPLERTETEFFEPLSFPMDMGGSVDNMIFPGLEVRDLFGAPVPDFHLIFR</sequence>
<keyword evidence="3" id="KW-0238">DNA-binding</keyword>
<keyword evidence="1" id="KW-0479">Metal-binding</keyword>
<dbReference type="CDD" id="cd12148">
    <property type="entry name" value="fungal_TF_MHR"/>
    <property type="match status" value="1"/>
</dbReference>
<dbReference type="PROSITE" id="PS50048">
    <property type="entry name" value="ZN2_CY6_FUNGAL_2"/>
    <property type="match status" value="1"/>
</dbReference>
<dbReference type="GO" id="GO:0000981">
    <property type="term" value="F:DNA-binding transcription factor activity, RNA polymerase II-specific"/>
    <property type="evidence" value="ECO:0007669"/>
    <property type="project" value="InterPro"/>
</dbReference>
<evidence type="ECO:0000256" key="6">
    <source>
        <dbReference type="SAM" id="MobiDB-lite"/>
    </source>
</evidence>
<dbReference type="GO" id="GO:0006351">
    <property type="term" value="P:DNA-templated transcription"/>
    <property type="evidence" value="ECO:0007669"/>
    <property type="project" value="InterPro"/>
</dbReference>
<dbReference type="GeneID" id="70240226"/>
<dbReference type="PROSITE" id="PS00463">
    <property type="entry name" value="ZN2_CY6_FUNGAL_1"/>
    <property type="match status" value="1"/>
</dbReference>
<dbReference type="Pfam" id="PF00172">
    <property type="entry name" value="Zn_clus"/>
    <property type="match status" value="1"/>
</dbReference>
<keyword evidence="10" id="KW-1185">Reference proteome</keyword>
<dbReference type="Proteomes" id="UP001201262">
    <property type="component" value="Unassembled WGS sequence"/>
</dbReference>
<evidence type="ECO:0000256" key="2">
    <source>
        <dbReference type="ARBA" id="ARBA00023015"/>
    </source>
</evidence>
<evidence type="ECO:0000313" key="10">
    <source>
        <dbReference type="Proteomes" id="UP001201262"/>
    </source>
</evidence>
<dbReference type="SUPFAM" id="SSF57701">
    <property type="entry name" value="Zn2/Cys6 DNA-binding domain"/>
    <property type="match status" value="1"/>
</dbReference>
<dbReference type="InterPro" id="IPR050987">
    <property type="entry name" value="AtrR-like"/>
</dbReference>
<evidence type="ECO:0000256" key="3">
    <source>
        <dbReference type="ARBA" id="ARBA00023125"/>
    </source>
</evidence>
<feature type="compositionally biased region" description="Polar residues" evidence="6">
    <location>
        <begin position="59"/>
        <end position="70"/>
    </location>
</feature>
<evidence type="ECO:0000313" key="9">
    <source>
        <dbReference type="EMBL" id="KAH8693915.1"/>
    </source>
</evidence>
<evidence type="ECO:0000256" key="7">
    <source>
        <dbReference type="SAM" id="Phobius"/>
    </source>
</evidence>
<keyword evidence="7" id="KW-0812">Transmembrane</keyword>
<dbReference type="GO" id="GO:0008270">
    <property type="term" value="F:zinc ion binding"/>
    <property type="evidence" value="ECO:0007669"/>
    <property type="project" value="InterPro"/>
</dbReference>
<evidence type="ECO:0000256" key="5">
    <source>
        <dbReference type="ARBA" id="ARBA00023242"/>
    </source>
</evidence>
<organism evidence="9 10">
    <name type="scientific">Talaromyces proteolyticus</name>
    <dbReference type="NCBI Taxonomy" id="1131652"/>
    <lineage>
        <taxon>Eukaryota</taxon>
        <taxon>Fungi</taxon>
        <taxon>Dikarya</taxon>
        <taxon>Ascomycota</taxon>
        <taxon>Pezizomycotina</taxon>
        <taxon>Eurotiomycetes</taxon>
        <taxon>Eurotiomycetidae</taxon>
        <taxon>Eurotiales</taxon>
        <taxon>Trichocomaceae</taxon>
        <taxon>Talaromyces</taxon>
        <taxon>Talaromyces sect. Bacilispori</taxon>
    </lineage>
</organism>
<dbReference type="Gene3D" id="4.10.240.10">
    <property type="entry name" value="Zn(2)-C6 fungal-type DNA-binding domain"/>
    <property type="match status" value="1"/>
</dbReference>
<protein>
    <recommendedName>
        <fullName evidence="8">Zn(2)-C6 fungal-type domain-containing protein</fullName>
    </recommendedName>
</protein>
<feature type="compositionally biased region" description="Low complexity" evidence="6">
    <location>
        <begin position="79"/>
        <end position="97"/>
    </location>
</feature>
<dbReference type="RefSeq" id="XP_046069585.1">
    <property type="nucleotide sequence ID" value="XM_046209939.1"/>
</dbReference>
<dbReference type="SMART" id="SM00906">
    <property type="entry name" value="Fungal_trans"/>
    <property type="match status" value="1"/>
</dbReference>
<accession>A0AAD4KJK0</accession>